<keyword evidence="4" id="KW-1185">Reference proteome</keyword>
<name>A0ABQ1X4R9_9BACT</name>
<dbReference type="InterPro" id="IPR012338">
    <property type="entry name" value="Beta-lactam/transpept-like"/>
</dbReference>
<dbReference type="EMBL" id="BMGS01000014">
    <property type="protein sequence ID" value="GGG59980.1"/>
    <property type="molecule type" value="Genomic_DNA"/>
</dbReference>
<dbReference type="Gene3D" id="3.40.710.10">
    <property type="entry name" value="DD-peptidase/beta-lactamase superfamily"/>
    <property type="match status" value="1"/>
</dbReference>
<dbReference type="Proteomes" id="UP000601361">
    <property type="component" value="Unassembled WGS sequence"/>
</dbReference>
<dbReference type="InterPro" id="IPR001466">
    <property type="entry name" value="Beta-lactam-related"/>
</dbReference>
<evidence type="ECO:0000259" key="2">
    <source>
        <dbReference type="Pfam" id="PF00144"/>
    </source>
</evidence>
<dbReference type="SUPFAM" id="SSF56601">
    <property type="entry name" value="beta-lactamase/transpeptidase-like"/>
    <property type="match status" value="1"/>
</dbReference>
<comment type="caution">
    <text evidence="3">The sequence shown here is derived from an EMBL/GenBank/DDBJ whole genome shotgun (WGS) entry which is preliminary data.</text>
</comment>
<evidence type="ECO:0000313" key="4">
    <source>
        <dbReference type="Proteomes" id="UP000601361"/>
    </source>
</evidence>
<feature type="region of interest" description="Disordered" evidence="1">
    <location>
        <begin position="1"/>
        <end position="20"/>
    </location>
</feature>
<evidence type="ECO:0000313" key="3">
    <source>
        <dbReference type="EMBL" id="GGG59980.1"/>
    </source>
</evidence>
<reference evidence="4" key="1">
    <citation type="journal article" date="2019" name="Int. J. Syst. Evol. Microbiol.">
        <title>The Global Catalogue of Microorganisms (GCM) 10K type strain sequencing project: providing services to taxonomists for standard genome sequencing and annotation.</title>
        <authorList>
            <consortium name="The Broad Institute Genomics Platform"/>
            <consortium name="The Broad Institute Genome Sequencing Center for Infectious Disease"/>
            <person name="Wu L."/>
            <person name="Ma J."/>
        </authorList>
    </citation>
    <scope>NUCLEOTIDE SEQUENCE [LARGE SCALE GENOMIC DNA]</scope>
    <source>
        <strain evidence="4">CGMCC 1.12990</strain>
    </source>
</reference>
<evidence type="ECO:0000256" key="1">
    <source>
        <dbReference type="SAM" id="MobiDB-lite"/>
    </source>
</evidence>
<feature type="domain" description="Beta-lactamase-related" evidence="2">
    <location>
        <begin position="2"/>
        <end position="52"/>
    </location>
</feature>
<sequence>MRRGGAHVGARTPVRPASGSKPFTAAVVLQLVEEGWLALDAPLTTYLPTGFVDSLHAGPGSSA</sequence>
<accession>A0ABQ1X4R9</accession>
<gene>
    <name evidence="3" type="ORF">GCM10011378_39950</name>
</gene>
<organism evidence="3 4">
    <name type="scientific">Hymenobacter glacieicola</name>
    <dbReference type="NCBI Taxonomy" id="1562124"/>
    <lineage>
        <taxon>Bacteria</taxon>
        <taxon>Pseudomonadati</taxon>
        <taxon>Bacteroidota</taxon>
        <taxon>Cytophagia</taxon>
        <taxon>Cytophagales</taxon>
        <taxon>Hymenobacteraceae</taxon>
        <taxon>Hymenobacter</taxon>
    </lineage>
</organism>
<proteinExistence type="predicted"/>
<protein>
    <recommendedName>
        <fullName evidence="2">Beta-lactamase-related domain-containing protein</fullName>
    </recommendedName>
</protein>
<dbReference type="Pfam" id="PF00144">
    <property type="entry name" value="Beta-lactamase"/>
    <property type="match status" value="1"/>
</dbReference>